<dbReference type="InterPro" id="IPR009961">
    <property type="entry name" value="DUF1487"/>
</dbReference>
<dbReference type="STRING" id="7217.B3M0I0"/>
<organism evidence="2 3">
    <name type="scientific">Drosophila ananassae</name>
    <name type="common">Fruit fly</name>
    <dbReference type="NCBI Taxonomy" id="7217"/>
    <lineage>
        <taxon>Eukaryota</taxon>
        <taxon>Metazoa</taxon>
        <taxon>Ecdysozoa</taxon>
        <taxon>Arthropoda</taxon>
        <taxon>Hexapoda</taxon>
        <taxon>Insecta</taxon>
        <taxon>Pterygota</taxon>
        <taxon>Neoptera</taxon>
        <taxon>Endopterygota</taxon>
        <taxon>Diptera</taxon>
        <taxon>Brachycera</taxon>
        <taxon>Muscomorpha</taxon>
        <taxon>Ephydroidea</taxon>
        <taxon>Drosophilidae</taxon>
        <taxon>Drosophila</taxon>
        <taxon>Sophophora</taxon>
    </lineage>
</organism>
<evidence type="ECO:0000313" key="2">
    <source>
        <dbReference type="EMBL" id="EDV44227.2"/>
    </source>
</evidence>
<dbReference type="EMBL" id="CH902617">
    <property type="protein sequence ID" value="EDV44227.2"/>
    <property type="molecule type" value="Genomic_DNA"/>
</dbReference>
<accession>B3M0I0</accession>
<dbReference type="AlphaFoldDB" id="B3M0I0"/>
<dbReference type="eggNOG" id="KOG2450">
    <property type="taxonomic scope" value="Eukaryota"/>
</dbReference>
<dbReference type="OrthoDB" id="310895at2759"/>
<feature type="compositionally biased region" description="Basic and acidic residues" evidence="1">
    <location>
        <begin position="71"/>
        <end position="82"/>
    </location>
</feature>
<reference evidence="2 3" key="1">
    <citation type="journal article" date="2007" name="Nature">
        <title>Evolution of genes and genomes on the Drosophila phylogeny.</title>
        <authorList>
            <consortium name="Drosophila 12 Genomes Consortium"/>
            <person name="Clark A.G."/>
            <person name="Eisen M.B."/>
            <person name="Smith D.R."/>
            <person name="Bergman C.M."/>
            <person name="Oliver B."/>
            <person name="Markow T.A."/>
            <person name="Kaufman T.C."/>
            <person name="Kellis M."/>
            <person name="Gelbart W."/>
            <person name="Iyer V.N."/>
            <person name="Pollard D.A."/>
            <person name="Sackton T.B."/>
            <person name="Larracuente A.M."/>
            <person name="Singh N.D."/>
            <person name="Abad J.P."/>
            <person name="Abt D.N."/>
            <person name="Adryan B."/>
            <person name="Aguade M."/>
            <person name="Akashi H."/>
            <person name="Anderson W.W."/>
            <person name="Aquadro C.F."/>
            <person name="Ardell D.H."/>
            <person name="Arguello R."/>
            <person name="Artieri C.G."/>
            <person name="Barbash D.A."/>
            <person name="Barker D."/>
            <person name="Barsanti P."/>
            <person name="Batterham P."/>
            <person name="Batzoglou S."/>
            <person name="Begun D."/>
            <person name="Bhutkar A."/>
            <person name="Blanco E."/>
            <person name="Bosak S.A."/>
            <person name="Bradley R.K."/>
            <person name="Brand A.D."/>
            <person name="Brent M.R."/>
            <person name="Brooks A.N."/>
            <person name="Brown R.H."/>
            <person name="Butlin R.K."/>
            <person name="Caggese C."/>
            <person name="Calvi B.R."/>
            <person name="Bernardo de Carvalho A."/>
            <person name="Caspi A."/>
            <person name="Castrezana S."/>
            <person name="Celniker S.E."/>
            <person name="Chang J.L."/>
            <person name="Chapple C."/>
            <person name="Chatterji S."/>
            <person name="Chinwalla A."/>
            <person name="Civetta A."/>
            <person name="Clifton S.W."/>
            <person name="Comeron J.M."/>
            <person name="Costello J.C."/>
            <person name="Coyne J.A."/>
            <person name="Daub J."/>
            <person name="David R.G."/>
            <person name="Delcher A.L."/>
            <person name="Delehaunty K."/>
            <person name="Do C.B."/>
            <person name="Ebling H."/>
            <person name="Edwards K."/>
            <person name="Eickbush T."/>
            <person name="Evans J.D."/>
            <person name="Filipski A."/>
            <person name="Findeiss S."/>
            <person name="Freyhult E."/>
            <person name="Fulton L."/>
            <person name="Fulton R."/>
            <person name="Garcia A.C."/>
            <person name="Gardiner A."/>
            <person name="Garfield D.A."/>
            <person name="Garvin B.E."/>
            <person name="Gibson G."/>
            <person name="Gilbert D."/>
            <person name="Gnerre S."/>
            <person name="Godfrey J."/>
            <person name="Good R."/>
            <person name="Gotea V."/>
            <person name="Gravely B."/>
            <person name="Greenberg A.J."/>
            <person name="Griffiths-Jones S."/>
            <person name="Gross S."/>
            <person name="Guigo R."/>
            <person name="Gustafson E.A."/>
            <person name="Haerty W."/>
            <person name="Hahn M.W."/>
            <person name="Halligan D.L."/>
            <person name="Halpern A.L."/>
            <person name="Halter G.M."/>
            <person name="Han M.V."/>
            <person name="Heger A."/>
            <person name="Hillier L."/>
            <person name="Hinrichs A.S."/>
            <person name="Holmes I."/>
            <person name="Hoskins R.A."/>
            <person name="Hubisz M.J."/>
            <person name="Hultmark D."/>
            <person name="Huntley M.A."/>
            <person name="Jaffe D.B."/>
            <person name="Jagadeeshan S."/>
            <person name="Jeck W.R."/>
            <person name="Johnson J."/>
            <person name="Jones C.D."/>
            <person name="Jordan W.C."/>
            <person name="Karpen G.H."/>
            <person name="Kataoka E."/>
            <person name="Keightley P.D."/>
            <person name="Kheradpour P."/>
            <person name="Kirkness E.F."/>
            <person name="Koerich L.B."/>
            <person name="Kristiansen K."/>
            <person name="Kudrna D."/>
            <person name="Kulathinal R.J."/>
            <person name="Kumar S."/>
            <person name="Kwok R."/>
            <person name="Lander E."/>
            <person name="Langley C.H."/>
            <person name="Lapoint R."/>
            <person name="Lazzaro B.P."/>
            <person name="Lee S.J."/>
            <person name="Levesque L."/>
            <person name="Li R."/>
            <person name="Lin C.F."/>
            <person name="Lin M.F."/>
            <person name="Lindblad-Toh K."/>
            <person name="Llopart A."/>
            <person name="Long M."/>
            <person name="Low L."/>
            <person name="Lozovsky E."/>
            <person name="Lu J."/>
            <person name="Luo M."/>
            <person name="Machado C.A."/>
            <person name="Makalowski W."/>
            <person name="Marzo M."/>
            <person name="Matsuda M."/>
            <person name="Matzkin L."/>
            <person name="McAllister B."/>
            <person name="McBride C.S."/>
            <person name="McKernan B."/>
            <person name="McKernan K."/>
            <person name="Mendez-Lago M."/>
            <person name="Minx P."/>
            <person name="Mollenhauer M.U."/>
            <person name="Montooth K."/>
            <person name="Mount S.M."/>
            <person name="Mu X."/>
            <person name="Myers E."/>
            <person name="Negre B."/>
            <person name="Newfeld S."/>
            <person name="Nielsen R."/>
            <person name="Noor M.A."/>
            <person name="O'Grady P."/>
            <person name="Pachter L."/>
            <person name="Papaceit M."/>
            <person name="Parisi M.J."/>
            <person name="Parisi M."/>
            <person name="Parts L."/>
            <person name="Pedersen J.S."/>
            <person name="Pesole G."/>
            <person name="Phillippy A.M."/>
            <person name="Ponting C.P."/>
            <person name="Pop M."/>
            <person name="Porcelli D."/>
            <person name="Powell J.R."/>
            <person name="Prohaska S."/>
            <person name="Pruitt K."/>
            <person name="Puig M."/>
            <person name="Quesneville H."/>
            <person name="Ram K.R."/>
            <person name="Rand D."/>
            <person name="Rasmussen M.D."/>
            <person name="Reed L.K."/>
            <person name="Reenan R."/>
            <person name="Reily A."/>
            <person name="Remington K.A."/>
            <person name="Rieger T.T."/>
            <person name="Ritchie M.G."/>
            <person name="Robin C."/>
            <person name="Rogers Y.H."/>
            <person name="Rohde C."/>
            <person name="Rozas J."/>
            <person name="Rubenfield M.J."/>
            <person name="Ruiz A."/>
            <person name="Russo S."/>
            <person name="Salzberg S.L."/>
            <person name="Sanchez-Gracia A."/>
            <person name="Saranga D.J."/>
            <person name="Sato H."/>
            <person name="Schaeffer S.W."/>
            <person name="Schatz M.C."/>
            <person name="Schlenke T."/>
            <person name="Schwartz R."/>
            <person name="Segarra C."/>
            <person name="Singh R.S."/>
            <person name="Sirot L."/>
            <person name="Sirota M."/>
            <person name="Sisneros N.B."/>
            <person name="Smith C.D."/>
            <person name="Smith T.F."/>
            <person name="Spieth J."/>
            <person name="Stage D.E."/>
            <person name="Stark A."/>
            <person name="Stephan W."/>
            <person name="Strausberg R.L."/>
            <person name="Strempel S."/>
            <person name="Sturgill D."/>
            <person name="Sutton G."/>
            <person name="Sutton G.G."/>
            <person name="Tao W."/>
            <person name="Teichmann S."/>
            <person name="Tobari Y.N."/>
            <person name="Tomimura Y."/>
            <person name="Tsolas J.M."/>
            <person name="Valente V.L."/>
            <person name="Venter E."/>
            <person name="Venter J.C."/>
            <person name="Vicario S."/>
            <person name="Vieira F.G."/>
            <person name="Vilella A.J."/>
            <person name="Villasante A."/>
            <person name="Walenz B."/>
            <person name="Wang J."/>
            <person name="Wasserman M."/>
            <person name="Watts T."/>
            <person name="Wilson D."/>
            <person name="Wilson R.K."/>
            <person name="Wing R.A."/>
            <person name="Wolfner M.F."/>
            <person name="Wong A."/>
            <person name="Wong G.K."/>
            <person name="Wu C.I."/>
            <person name="Wu G."/>
            <person name="Yamamoto D."/>
            <person name="Yang H.P."/>
            <person name="Yang S.P."/>
            <person name="Yorke J.A."/>
            <person name="Yoshida K."/>
            <person name="Zdobnov E."/>
            <person name="Zhang P."/>
            <person name="Zhang Y."/>
            <person name="Zimin A.V."/>
            <person name="Baldwin J."/>
            <person name="Abdouelleil A."/>
            <person name="Abdulkadir J."/>
            <person name="Abebe A."/>
            <person name="Abera B."/>
            <person name="Abreu J."/>
            <person name="Acer S.C."/>
            <person name="Aftuck L."/>
            <person name="Alexander A."/>
            <person name="An P."/>
            <person name="Anderson E."/>
            <person name="Anderson S."/>
            <person name="Arachi H."/>
            <person name="Azer M."/>
            <person name="Bachantsang P."/>
            <person name="Barry A."/>
            <person name="Bayul T."/>
            <person name="Berlin A."/>
            <person name="Bessette D."/>
            <person name="Bloom T."/>
            <person name="Blye J."/>
            <person name="Boguslavskiy L."/>
            <person name="Bonnet C."/>
            <person name="Boukhgalter B."/>
            <person name="Bourzgui I."/>
            <person name="Brown A."/>
            <person name="Cahill P."/>
            <person name="Channer S."/>
            <person name="Cheshatsang Y."/>
            <person name="Chuda L."/>
            <person name="Citroen M."/>
            <person name="Collymore A."/>
            <person name="Cooke P."/>
            <person name="Costello M."/>
            <person name="D'Aco K."/>
            <person name="Daza R."/>
            <person name="De Haan G."/>
            <person name="DeGray S."/>
            <person name="DeMaso C."/>
            <person name="Dhargay N."/>
            <person name="Dooley K."/>
            <person name="Dooley E."/>
            <person name="Doricent M."/>
            <person name="Dorje P."/>
            <person name="Dorjee K."/>
            <person name="Dupes A."/>
            <person name="Elong R."/>
            <person name="Falk J."/>
            <person name="Farina A."/>
            <person name="Faro S."/>
            <person name="Ferguson D."/>
            <person name="Fisher S."/>
            <person name="Foley C.D."/>
            <person name="Franke A."/>
            <person name="Friedrich D."/>
            <person name="Gadbois L."/>
            <person name="Gearin G."/>
            <person name="Gearin C.R."/>
            <person name="Giannoukos G."/>
            <person name="Goode T."/>
            <person name="Graham J."/>
            <person name="Grandbois E."/>
            <person name="Grewal S."/>
            <person name="Gyaltsen K."/>
            <person name="Hafez N."/>
            <person name="Hagos B."/>
            <person name="Hall J."/>
            <person name="Henson C."/>
            <person name="Hollinger A."/>
            <person name="Honan T."/>
            <person name="Huard M.D."/>
            <person name="Hughes L."/>
            <person name="Hurhula B."/>
            <person name="Husby M.E."/>
            <person name="Kamat A."/>
            <person name="Kanga B."/>
            <person name="Kashin S."/>
            <person name="Khazanovich D."/>
            <person name="Kisner P."/>
            <person name="Lance K."/>
            <person name="Lara M."/>
            <person name="Lee W."/>
            <person name="Lennon N."/>
            <person name="Letendre F."/>
            <person name="LeVine R."/>
            <person name="Lipovsky A."/>
            <person name="Liu X."/>
            <person name="Liu J."/>
            <person name="Liu S."/>
            <person name="Lokyitsang T."/>
            <person name="Lokyitsang Y."/>
            <person name="Lubonja R."/>
            <person name="Lui A."/>
            <person name="MacDonald P."/>
            <person name="Magnisalis V."/>
            <person name="Maru K."/>
            <person name="Matthews C."/>
            <person name="McCusker W."/>
            <person name="McDonough S."/>
            <person name="Mehta T."/>
            <person name="Meldrim J."/>
            <person name="Meneus L."/>
            <person name="Mihai O."/>
            <person name="Mihalev A."/>
            <person name="Mihova T."/>
            <person name="Mittelman R."/>
            <person name="Mlenga V."/>
            <person name="Montmayeur A."/>
            <person name="Mulrain L."/>
            <person name="Navidi A."/>
            <person name="Naylor J."/>
            <person name="Negash T."/>
            <person name="Nguyen T."/>
            <person name="Nguyen N."/>
            <person name="Nicol R."/>
            <person name="Norbu C."/>
            <person name="Norbu N."/>
            <person name="Novod N."/>
            <person name="O'Neill B."/>
            <person name="Osman S."/>
            <person name="Markiewicz E."/>
            <person name="Oyono O.L."/>
            <person name="Patti C."/>
            <person name="Phunkhang P."/>
            <person name="Pierre F."/>
            <person name="Priest M."/>
            <person name="Raghuraman S."/>
            <person name="Rege F."/>
            <person name="Reyes R."/>
            <person name="Rise C."/>
            <person name="Rogov P."/>
            <person name="Ross K."/>
            <person name="Ryan E."/>
            <person name="Settipalli S."/>
            <person name="Shea T."/>
            <person name="Sherpa N."/>
            <person name="Shi L."/>
            <person name="Shih D."/>
            <person name="Sparrow T."/>
            <person name="Spaulding J."/>
            <person name="Stalker J."/>
            <person name="Stange-Thomann N."/>
            <person name="Stavropoulos S."/>
            <person name="Stone C."/>
            <person name="Strader C."/>
            <person name="Tesfaye S."/>
            <person name="Thomson T."/>
            <person name="Thoulutsang Y."/>
            <person name="Thoulutsang D."/>
            <person name="Topham K."/>
            <person name="Topping I."/>
            <person name="Tsamla T."/>
            <person name="Vassiliev H."/>
            <person name="Vo A."/>
            <person name="Wangchuk T."/>
            <person name="Wangdi T."/>
            <person name="Weiand M."/>
            <person name="Wilkinson J."/>
            <person name="Wilson A."/>
            <person name="Yadav S."/>
            <person name="Young G."/>
            <person name="Yu Q."/>
            <person name="Zembek L."/>
            <person name="Zhong D."/>
            <person name="Zimmer A."/>
            <person name="Zwirko Z."/>
            <person name="Jaffe D.B."/>
            <person name="Alvarez P."/>
            <person name="Brockman W."/>
            <person name="Butler J."/>
            <person name="Chin C."/>
            <person name="Gnerre S."/>
            <person name="Grabherr M."/>
            <person name="Kleber M."/>
            <person name="Mauceli E."/>
            <person name="MacCallum I."/>
        </authorList>
    </citation>
    <scope>NUCLEOTIDE SEQUENCE [LARGE SCALE GENOMIC DNA]</scope>
    <source>
        <strain evidence="3">Tucson 14024-0371.13</strain>
    </source>
</reference>
<evidence type="ECO:0000256" key="1">
    <source>
        <dbReference type="SAM" id="MobiDB-lite"/>
    </source>
</evidence>
<dbReference type="KEGG" id="dan:6498927"/>
<feature type="region of interest" description="Disordered" evidence="1">
    <location>
        <begin position="33"/>
        <end position="93"/>
    </location>
</feature>
<proteinExistence type="predicted"/>
<sequence length="322" mass="35547">MAEEANITPVITREMVYILPSVKADRITMPDVQECLLEDSPKLRNPPPEASAPAAAEGEAAASEAGASEGEAAKESSEKTESGTESGSGLDGESVEMTCEVKYVWNAPCMMVIFDDGDLNSAIFYLMESLQDPFALDAVAVLLVQESLLEEITGRVVSLMRPLDSRVANHPCYQRTLLKIAELKPKVIVGPPNSVLPDATPMLVRDIPHKYLGEGPTGIITMHVFRTPLEATIVYRKESPMLPIASVSMWNERVSCVYDVLALMNIDTFKINCFNVDMEPVKKNFEIRRFCAMMHHGYHYETCLVNGQRKIIVFPCGTIFAN</sequence>
<dbReference type="HOGENOM" id="CLU_072169_0_0_1"/>
<feature type="compositionally biased region" description="Low complexity" evidence="1">
    <location>
        <begin position="51"/>
        <end position="70"/>
    </location>
</feature>
<dbReference type="GeneID" id="6498927"/>
<dbReference type="Pfam" id="PF07368">
    <property type="entry name" value="DUF1487"/>
    <property type="match status" value="1"/>
</dbReference>
<dbReference type="PANTHER" id="PTHR21644:SF0">
    <property type="entry name" value="AT02555P-RELATED"/>
    <property type="match status" value="1"/>
</dbReference>
<dbReference type="Proteomes" id="UP000007801">
    <property type="component" value="Unassembled WGS sequence"/>
</dbReference>
<keyword evidence="3" id="KW-1185">Reference proteome</keyword>
<name>B3M0I0_DROAN</name>
<dbReference type="InParanoid" id="B3M0I0"/>
<gene>
    <name evidence="2" type="primary">Dana\GF16130</name>
    <name evidence="2" type="synonym">dana_GLEANR_17402</name>
    <name evidence="2" type="ORF">GF16130</name>
</gene>
<evidence type="ECO:0000313" key="3">
    <source>
        <dbReference type="Proteomes" id="UP000007801"/>
    </source>
</evidence>
<protein>
    <submittedName>
        <fullName evidence="2">Uncharacterized protein</fullName>
    </submittedName>
</protein>
<dbReference type="PANTHER" id="PTHR21644">
    <property type="entry name" value="AT02555P-RELATED"/>
    <property type="match status" value="1"/>
</dbReference>